<accession>A0A0C2D4P2</accession>
<proteinExistence type="predicted"/>
<comment type="caution">
    <text evidence="1">The sequence shown here is derived from an EMBL/GenBank/DDBJ whole genome shotgun (WGS) entry which is preliminary data.</text>
</comment>
<reference evidence="1 2" key="1">
    <citation type="submission" date="2014-12" db="EMBL/GenBank/DDBJ databases">
        <title>Genome assembly of Enhygromyxa salina DSM 15201.</title>
        <authorList>
            <person name="Sharma G."/>
            <person name="Subramanian S."/>
        </authorList>
    </citation>
    <scope>NUCLEOTIDE SEQUENCE [LARGE SCALE GENOMIC DNA]</scope>
    <source>
        <strain evidence="1 2">DSM 15201</strain>
    </source>
</reference>
<evidence type="ECO:0000313" key="1">
    <source>
        <dbReference type="EMBL" id="KIG15052.1"/>
    </source>
</evidence>
<gene>
    <name evidence="1" type="ORF">DB30_06084</name>
</gene>
<dbReference type="EMBL" id="JMCC02000061">
    <property type="protein sequence ID" value="KIG15052.1"/>
    <property type="molecule type" value="Genomic_DNA"/>
</dbReference>
<organism evidence="1 2">
    <name type="scientific">Enhygromyxa salina</name>
    <dbReference type="NCBI Taxonomy" id="215803"/>
    <lineage>
        <taxon>Bacteria</taxon>
        <taxon>Pseudomonadati</taxon>
        <taxon>Myxococcota</taxon>
        <taxon>Polyangia</taxon>
        <taxon>Nannocystales</taxon>
        <taxon>Nannocystaceae</taxon>
        <taxon>Enhygromyxa</taxon>
    </lineage>
</organism>
<sequence length="42" mass="4585">MGLAIPADLHIDASATTPKWDGRPMMFIADKSRAVDPMLTRS</sequence>
<protein>
    <submittedName>
        <fullName evidence="1">Uncharacterized protein</fullName>
    </submittedName>
</protein>
<dbReference type="Proteomes" id="UP000031599">
    <property type="component" value="Unassembled WGS sequence"/>
</dbReference>
<name>A0A0C2D4P2_9BACT</name>
<dbReference type="AlphaFoldDB" id="A0A0C2D4P2"/>
<evidence type="ECO:0000313" key="2">
    <source>
        <dbReference type="Proteomes" id="UP000031599"/>
    </source>
</evidence>